<dbReference type="Gene3D" id="2.40.110.10">
    <property type="entry name" value="Butyryl-CoA Dehydrogenase, subunit A, domain 2"/>
    <property type="match status" value="1"/>
</dbReference>
<dbReference type="SUPFAM" id="SSF56645">
    <property type="entry name" value="Acyl-CoA dehydrogenase NM domain-like"/>
    <property type="match status" value="1"/>
</dbReference>
<dbReference type="PANTHER" id="PTHR10909">
    <property type="entry name" value="ELECTRON TRANSPORT OXIDOREDUCTASE"/>
    <property type="match status" value="1"/>
</dbReference>
<dbReference type="SUPFAM" id="SSF47203">
    <property type="entry name" value="Acyl-CoA dehydrogenase C-terminal domain-like"/>
    <property type="match status" value="2"/>
</dbReference>
<dbReference type="Pfam" id="PF22924">
    <property type="entry name" value="ACOX_C_alpha1"/>
    <property type="match status" value="1"/>
</dbReference>
<organism evidence="10 11">
    <name type="scientific">Corynebacterium xerosis</name>
    <dbReference type="NCBI Taxonomy" id="1725"/>
    <lineage>
        <taxon>Bacteria</taxon>
        <taxon>Bacillati</taxon>
        <taxon>Actinomycetota</taxon>
        <taxon>Actinomycetes</taxon>
        <taxon>Mycobacteriales</taxon>
        <taxon>Corynebacteriaceae</taxon>
        <taxon>Corynebacterium</taxon>
    </lineage>
</organism>
<name>A0ABV3UWW0_9CORY</name>
<evidence type="ECO:0000256" key="3">
    <source>
        <dbReference type="ARBA" id="ARBA00022630"/>
    </source>
</evidence>
<evidence type="ECO:0000313" key="10">
    <source>
        <dbReference type="EMBL" id="MEX3529253.1"/>
    </source>
</evidence>
<evidence type="ECO:0000259" key="8">
    <source>
        <dbReference type="Pfam" id="PF02770"/>
    </source>
</evidence>
<protein>
    <submittedName>
        <fullName evidence="10">Acyl-CoA dehydrogenase family protein</fullName>
    </submittedName>
</protein>
<dbReference type="EMBL" id="JAYWMA010000010">
    <property type="protein sequence ID" value="MEX3529253.1"/>
    <property type="molecule type" value="Genomic_DNA"/>
</dbReference>
<feature type="region of interest" description="Disordered" evidence="6">
    <location>
        <begin position="1"/>
        <end position="76"/>
    </location>
</feature>
<gene>
    <name evidence="10" type="ORF">VVR64_09325</name>
</gene>
<feature type="domain" description="Acyl-CoA oxidase C-terminal" evidence="7">
    <location>
        <begin position="585"/>
        <end position="719"/>
    </location>
</feature>
<keyword evidence="5" id="KW-0560">Oxidoreductase</keyword>
<keyword evidence="3" id="KW-0285">Flavoprotein</keyword>
<dbReference type="InterPro" id="IPR012258">
    <property type="entry name" value="Acyl-CoA_oxidase"/>
</dbReference>
<feature type="compositionally biased region" description="Basic and acidic residues" evidence="6">
    <location>
        <begin position="1"/>
        <end position="30"/>
    </location>
</feature>
<evidence type="ECO:0000259" key="9">
    <source>
        <dbReference type="Pfam" id="PF22924"/>
    </source>
</evidence>
<keyword evidence="4" id="KW-0274">FAD</keyword>
<keyword evidence="11" id="KW-1185">Reference proteome</keyword>
<evidence type="ECO:0000313" key="11">
    <source>
        <dbReference type="Proteomes" id="UP001558353"/>
    </source>
</evidence>
<dbReference type="InterPro" id="IPR009100">
    <property type="entry name" value="AcylCoA_DH/oxidase_NM_dom_sf"/>
</dbReference>
<dbReference type="Pfam" id="PF02770">
    <property type="entry name" value="Acyl-CoA_dh_M"/>
    <property type="match status" value="1"/>
</dbReference>
<dbReference type="InterPro" id="IPR055060">
    <property type="entry name" value="ACOX_C_alpha1"/>
</dbReference>
<dbReference type="InterPro" id="IPR046373">
    <property type="entry name" value="Acyl-CoA_Oxase/DH_mid-dom_sf"/>
</dbReference>
<evidence type="ECO:0000256" key="2">
    <source>
        <dbReference type="ARBA" id="ARBA00006288"/>
    </source>
</evidence>
<comment type="similarity">
    <text evidence="2">Belongs to the acyl-CoA oxidase family.</text>
</comment>
<comment type="caution">
    <text evidence="10">The sequence shown here is derived from an EMBL/GenBank/DDBJ whole genome shotgun (WGS) entry which is preliminary data.</text>
</comment>
<evidence type="ECO:0000256" key="1">
    <source>
        <dbReference type="ARBA" id="ARBA00001974"/>
    </source>
</evidence>
<evidence type="ECO:0000256" key="4">
    <source>
        <dbReference type="ARBA" id="ARBA00022827"/>
    </source>
</evidence>
<dbReference type="Proteomes" id="UP001558353">
    <property type="component" value="Unassembled WGS sequence"/>
</dbReference>
<proteinExistence type="inferred from homology"/>
<evidence type="ECO:0000256" key="5">
    <source>
        <dbReference type="ARBA" id="ARBA00023002"/>
    </source>
</evidence>
<accession>A0ABV3UWW0</accession>
<dbReference type="InterPro" id="IPR002655">
    <property type="entry name" value="Acyl-CoA_oxidase_C"/>
</dbReference>
<evidence type="ECO:0000256" key="6">
    <source>
        <dbReference type="SAM" id="MobiDB-lite"/>
    </source>
</evidence>
<feature type="compositionally biased region" description="Basic and acidic residues" evidence="6">
    <location>
        <begin position="52"/>
        <end position="61"/>
    </location>
</feature>
<reference evidence="10 11" key="1">
    <citation type="journal article" date="2024" name="Fungal Genet. Biol.">
        <title>The porcine skin microbiome exhibits broad fungal antagonism.</title>
        <authorList>
            <person name="De La Cruz K.F."/>
            <person name="Townsend E.C."/>
            <person name="Alex Cheong J.Z."/>
            <person name="Salamzade R."/>
            <person name="Liu A."/>
            <person name="Sandstrom S."/>
            <person name="Davila E."/>
            <person name="Huang L."/>
            <person name="Xu K.H."/>
            <person name="Wu S.Y."/>
            <person name="Meudt J.J."/>
            <person name="Shanmuganayagam D."/>
            <person name="Gibson A.L.F."/>
            <person name="Kalan L.R."/>
        </authorList>
    </citation>
    <scope>NUCLEOTIDE SEQUENCE [LARGE SCALE GENOMIC DNA]</scope>
    <source>
        <strain evidence="10 11">LK2569</strain>
    </source>
</reference>
<dbReference type="InterPro" id="IPR006091">
    <property type="entry name" value="Acyl-CoA_Oxase/DH_mid-dom"/>
</dbReference>
<dbReference type="Gene3D" id="1.20.140.10">
    <property type="entry name" value="Butyryl-CoA Dehydrogenase, subunit A, domain 3"/>
    <property type="match status" value="2"/>
</dbReference>
<feature type="domain" description="Acyl-CoA oxidase C-alpha1" evidence="9">
    <location>
        <begin position="357"/>
        <end position="526"/>
    </location>
</feature>
<feature type="domain" description="Acyl-CoA oxidase/dehydrogenase middle" evidence="8">
    <location>
        <begin position="202"/>
        <end position="321"/>
    </location>
</feature>
<dbReference type="Pfam" id="PF01756">
    <property type="entry name" value="ACOX"/>
    <property type="match status" value="1"/>
</dbReference>
<dbReference type="InterPro" id="IPR036250">
    <property type="entry name" value="AcylCo_DH-like_C"/>
</dbReference>
<comment type="cofactor">
    <cofactor evidence="1">
        <name>FAD</name>
        <dbReference type="ChEBI" id="CHEBI:57692"/>
    </cofactor>
</comment>
<dbReference type="RefSeq" id="WP_368522747.1">
    <property type="nucleotide sequence ID" value="NZ_JAYWMA010000010.1"/>
</dbReference>
<sequence>MDSTDDAIRSPQHGDDVAMKNTERAEDIDKVAAAAAPDGTEPEGPDAGSGSGRDKKDKPETVGKGPAKLPTTPDPAVAKALQKLLDGKYAEDRERVRATLDDEFFRPQVGLPLDEARDAILARLERLRDTGMPKGVFSAAHGGTGEIGATLTGMEMVGHADLGVMVKSGVQWGLFGGAVEALGSDRHTHLVPQIINLDLLGCFAMTERGHGSDVQNLETTATYDPETDEFIVHSPSPSAQKTYIGNAARHGRMAAVFAQLHTPGSATDANHDPAESHGVHCVLVPIRDEDGNPMPGVTIGDHGYKGGLPGVDNGTILFDNVRVPRENLLNRFGDVDERGNYSSPIESRNRRFFTMLGTLIRGRVSVGAAAGAATRSSLTIALRYATRRRQFEGVPGNEKRLIEHRSHRLRLLPRLARSYALALLQNQIIERLDEQDSLIAAGEWNVAEPTDEQQWKQREMESRAAAVKVAATRHATDTIQECREACGGAGYMAENLLTIHKDDSDVFTTFEGDNTVLIQMVGKELITAYARGLSDLDPMGMLRFGVENVGDILRRRTPLARSVQTLIDSVTDREETDIFDAGYQVQLFEDRESNLLKSLARRLSGAKKMDIEDAVAAVDSAQDHLIACGWARVDAMLLEALVEAEASLDDGSAVKDVFVQIRTLFALSTINAHSGWYQEQNVLNGLRTKAVRAAINDLVDSLGPWADVLVDAFAIPEALVSVPMLDDAGVDPR</sequence>
<evidence type="ECO:0000259" key="7">
    <source>
        <dbReference type="Pfam" id="PF01756"/>
    </source>
</evidence>